<proteinExistence type="predicted"/>
<feature type="region of interest" description="Disordered" evidence="1">
    <location>
        <begin position="134"/>
        <end position="153"/>
    </location>
</feature>
<reference evidence="2 3" key="2">
    <citation type="journal article" date="2013" name="IMA Fungus">
        <title>IMA Genome-F 1: Ceratocystis fimbriata: Draft nuclear genome sequence for the plant pathogen, Ceratocystis fimbriata.</title>
        <authorList>
            <person name="Wilken P.M."/>
            <person name="Steenkamp E.T."/>
            <person name="Wingfield M.J."/>
            <person name="de Beer Z.W."/>
            <person name="Wingfield B.D."/>
        </authorList>
    </citation>
    <scope>NUCLEOTIDE SEQUENCE [LARGE SCALE GENOMIC DNA]</scope>
    <source>
        <strain evidence="2 3">CBS 114723</strain>
    </source>
</reference>
<sequence>MGRLQEAENTSTGSPNTENLTTGIPTAKNPQKENPPEKNQTNKEDGKCKEKGLLESRHAKAGNFTRALEDAVNRKKREMDKQAVTIRRVTQAFDMAEEKATPKKNEEDYEVFQDIFSTLKTMLDGAIQKTLAGSELKAQGTNLKKRQDVDHTQ</sequence>
<dbReference type="Proteomes" id="UP000222788">
    <property type="component" value="Unassembled WGS sequence"/>
</dbReference>
<dbReference type="EMBL" id="APWK03000272">
    <property type="protein sequence ID" value="PHH49109.1"/>
    <property type="molecule type" value="Genomic_DNA"/>
</dbReference>
<reference evidence="2 3" key="1">
    <citation type="journal article" date="2013" name="Fungal Biol.">
        <title>Analysis of microsatellite markers in the genome of the plant pathogen Ceratocystis fimbriata.</title>
        <authorList>
            <person name="Simpson M.C."/>
            <person name="Wilken P.M."/>
            <person name="Coetzee M.P."/>
            <person name="Wingfield M.J."/>
            <person name="Wingfield B.D."/>
        </authorList>
    </citation>
    <scope>NUCLEOTIDE SEQUENCE [LARGE SCALE GENOMIC DNA]</scope>
    <source>
        <strain evidence="2 3">CBS 114723</strain>
    </source>
</reference>
<evidence type="ECO:0000256" key="1">
    <source>
        <dbReference type="SAM" id="MobiDB-lite"/>
    </source>
</evidence>
<keyword evidence="3" id="KW-1185">Reference proteome</keyword>
<protein>
    <submittedName>
        <fullName evidence="2">Uncharacterized protein</fullName>
    </submittedName>
</protein>
<comment type="caution">
    <text evidence="2">The sequence shown here is derived from an EMBL/GenBank/DDBJ whole genome shotgun (WGS) entry which is preliminary data.</text>
</comment>
<organism evidence="2 3">
    <name type="scientific">Ceratocystis fimbriata CBS 114723</name>
    <dbReference type="NCBI Taxonomy" id="1035309"/>
    <lineage>
        <taxon>Eukaryota</taxon>
        <taxon>Fungi</taxon>
        <taxon>Dikarya</taxon>
        <taxon>Ascomycota</taxon>
        <taxon>Pezizomycotina</taxon>
        <taxon>Sordariomycetes</taxon>
        <taxon>Hypocreomycetidae</taxon>
        <taxon>Microascales</taxon>
        <taxon>Ceratocystidaceae</taxon>
        <taxon>Ceratocystis</taxon>
    </lineage>
</organism>
<evidence type="ECO:0000313" key="2">
    <source>
        <dbReference type="EMBL" id="PHH49109.1"/>
    </source>
</evidence>
<feature type="region of interest" description="Disordered" evidence="1">
    <location>
        <begin position="1"/>
        <end position="61"/>
    </location>
</feature>
<accession>A0A2C5VYZ2</accession>
<name>A0A2C5VYZ2_9PEZI</name>
<feature type="compositionally biased region" description="Polar residues" evidence="1">
    <location>
        <begin position="7"/>
        <end position="24"/>
    </location>
</feature>
<feature type="compositionally biased region" description="Basic and acidic residues" evidence="1">
    <location>
        <begin position="30"/>
        <end position="58"/>
    </location>
</feature>
<evidence type="ECO:0000313" key="3">
    <source>
        <dbReference type="Proteomes" id="UP000222788"/>
    </source>
</evidence>
<gene>
    <name evidence="2" type="ORF">CFIMG_007946RA00001</name>
</gene>
<dbReference type="AlphaFoldDB" id="A0A2C5VYZ2"/>